<feature type="compositionally biased region" description="Basic and acidic residues" evidence="1">
    <location>
        <begin position="155"/>
        <end position="170"/>
    </location>
</feature>
<name>A0A0K0FRJ3_STRVS</name>
<reference evidence="2" key="1">
    <citation type="submission" date="2014-07" db="EMBL/GenBank/DDBJ databases">
        <authorList>
            <person name="Martin A.A"/>
            <person name="De Silva N."/>
        </authorList>
    </citation>
    <scope>NUCLEOTIDE SEQUENCE</scope>
</reference>
<organism evidence="2 3">
    <name type="scientific">Strongyloides venezuelensis</name>
    <name type="common">Threadworm</name>
    <dbReference type="NCBI Taxonomy" id="75913"/>
    <lineage>
        <taxon>Eukaryota</taxon>
        <taxon>Metazoa</taxon>
        <taxon>Ecdysozoa</taxon>
        <taxon>Nematoda</taxon>
        <taxon>Chromadorea</taxon>
        <taxon>Rhabditida</taxon>
        <taxon>Tylenchina</taxon>
        <taxon>Panagrolaimomorpha</taxon>
        <taxon>Strongyloidoidea</taxon>
        <taxon>Strongyloididae</taxon>
        <taxon>Strongyloides</taxon>
    </lineage>
</organism>
<sequence>MAQFERPWKEHLSLYSSIYYTDFLRYFYFPVKCIIKFKVEETDTDIESNNVTQFTKAVKEVYRHLNELTELGFITVTMHNVDDYACHLTDMREKLNTNLNKLLAGEDLEMEPTEFDNLTYYDRDSNEKDEQAISCYEDEVLADLTQSDEEYCKEAKNDSLKMQGKDEIIPDSKSTSSNSDEKAKKGDDLSEEKGK</sequence>
<keyword evidence="2" id="KW-1185">Reference proteome</keyword>
<dbReference type="AlphaFoldDB" id="A0A0K0FRJ3"/>
<evidence type="ECO:0000313" key="3">
    <source>
        <dbReference type="WBParaSite" id="SVE_1252400.1"/>
    </source>
</evidence>
<dbReference type="Proteomes" id="UP000035680">
    <property type="component" value="Unassembled WGS sequence"/>
</dbReference>
<evidence type="ECO:0000256" key="1">
    <source>
        <dbReference type="SAM" id="MobiDB-lite"/>
    </source>
</evidence>
<protein>
    <submittedName>
        <fullName evidence="3">GPN-loop GTPase 2</fullName>
    </submittedName>
</protein>
<proteinExistence type="predicted"/>
<feature type="compositionally biased region" description="Basic and acidic residues" evidence="1">
    <location>
        <begin position="179"/>
        <end position="195"/>
    </location>
</feature>
<dbReference type="WBParaSite" id="SVE_1252400.1">
    <property type="protein sequence ID" value="SVE_1252400.1"/>
    <property type="gene ID" value="SVE_1252400"/>
</dbReference>
<reference evidence="3" key="2">
    <citation type="submission" date="2015-08" db="UniProtKB">
        <authorList>
            <consortium name="WormBaseParasite"/>
        </authorList>
    </citation>
    <scope>IDENTIFICATION</scope>
</reference>
<evidence type="ECO:0000313" key="2">
    <source>
        <dbReference type="Proteomes" id="UP000035680"/>
    </source>
</evidence>
<accession>A0A0K0FRJ3</accession>
<feature type="region of interest" description="Disordered" evidence="1">
    <location>
        <begin position="155"/>
        <end position="195"/>
    </location>
</feature>